<accession>A0A7I7SYR2</accession>
<dbReference type="PANTHER" id="PTHR35807">
    <property type="entry name" value="TRANSCRIPTIONAL REGULATOR REDD-RELATED"/>
    <property type="match status" value="1"/>
</dbReference>
<evidence type="ECO:0000313" key="8">
    <source>
        <dbReference type="Proteomes" id="UP000467148"/>
    </source>
</evidence>
<dbReference type="SUPFAM" id="SSF52540">
    <property type="entry name" value="P-loop containing nucleoside triphosphate hydrolases"/>
    <property type="match status" value="1"/>
</dbReference>
<reference evidence="7 8" key="1">
    <citation type="journal article" date="2019" name="Emerg. Microbes Infect.">
        <title>Comprehensive subspecies identification of 175 nontuberculous mycobacteria species based on 7547 genomic profiles.</title>
        <authorList>
            <person name="Matsumoto Y."/>
            <person name="Kinjo T."/>
            <person name="Motooka D."/>
            <person name="Nabeya D."/>
            <person name="Jung N."/>
            <person name="Uechi K."/>
            <person name="Horii T."/>
            <person name="Iida T."/>
            <person name="Fujita J."/>
            <person name="Nakamura S."/>
        </authorList>
    </citation>
    <scope>NUCLEOTIDE SEQUENCE [LARGE SCALE GENOMIC DNA]</scope>
    <source>
        <strain evidence="7 8">JCM 30396</strain>
    </source>
</reference>
<dbReference type="Pfam" id="PF03704">
    <property type="entry name" value="BTAD"/>
    <property type="match status" value="1"/>
</dbReference>
<dbReference type="SMART" id="SM01043">
    <property type="entry name" value="BTAD"/>
    <property type="match status" value="1"/>
</dbReference>
<dbReference type="KEGG" id="mhev:MHEL_04000"/>
<dbReference type="PANTHER" id="PTHR35807:SF1">
    <property type="entry name" value="TRANSCRIPTIONAL REGULATOR REDD"/>
    <property type="match status" value="1"/>
</dbReference>
<evidence type="ECO:0000256" key="2">
    <source>
        <dbReference type="ARBA" id="ARBA00023015"/>
    </source>
</evidence>
<dbReference type="Gene3D" id="1.10.10.10">
    <property type="entry name" value="Winged helix-like DNA-binding domain superfamily/Winged helix DNA-binding domain"/>
    <property type="match status" value="1"/>
</dbReference>
<dbReference type="Pfam" id="PF13191">
    <property type="entry name" value="AAA_16"/>
    <property type="match status" value="1"/>
</dbReference>
<evidence type="ECO:0000256" key="3">
    <source>
        <dbReference type="ARBA" id="ARBA00023125"/>
    </source>
</evidence>
<dbReference type="Pfam" id="PF00486">
    <property type="entry name" value="Trans_reg_C"/>
    <property type="match status" value="1"/>
</dbReference>
<evidence type="ECO:0000313" key="7">
    <source>
        <dbReference type="EMBL" id="BBY62157.1"/>
    </source>
</evidence>
<comment type="similarity">
    <text evidence="1">Belongs to the AfsR/DnrI/RedD regulatory family.</text>
</comment>
<sequence length="1113" mass="118140">MTAPDEQPMRLAVLGPVRAWRGSAPVDLGGPRQRSLLARLVLAKGQVVSVDRLIEDLWQGEPPPKALSALQAYVSHLRRTLEPGRARRAPAAIIVSAAPGYRLELPTDAVDVWWFDEQVRAAQFESDPLQRAGLLAAALDRWAGEPYAEMSDATWVIAEIARLTELRLAAIELRASAELAMGHRSAVIGELEWVVREHPTREGAAAIVATALYRAGRQADALDVLRNTRIHLSAELGLEPGRALRDLERDILSHAPSLDDGQPAALPLLVAPAQPPSSPEPKAPHGRSRELAAIDDAAQEARLGGSRVVWVSGEAGAGKTTVTDAAAARLRSVGWTVAAGRCPEVDGAPPGWAWTEVLRHFSDSFSTADPRRLRALAPLLHETEPTADIAQSTFWTAHAVAEVIAQSASVQPVAVVLDDLHRTDGLTLELLRLVTHELRDRPVLVVATYRPSESDSELAAARAALAVRTVAHLSIAGLDARAATALAADCGLTDLTEEESRLLHDRTGGNPLFVRELARLMMSEGLDTARVAIPVGVADVLRRRLIRLPGATVTALRQAAVLGRDVDTDLLAELAHRDPDDVLDALEPAVLIGLLEEPGPGRVRFAHALVRDTLYEDTSLLRRSRLHGAALELLLTSGRTADPAALAYHAVAAATPASAAAAAELAMAAGRDADRVGAPVEATRQWRAAVRMLELAGRAETGQPDVERILAAYCGWVAAAARVGDVVAARDALKEALPLANGSDELTARLLTAWHAPLIWRVRISDEADTEIVNPLQRVLNGELAPAVRVRLLTTLFAELEGADHAAALAASEEALTLARALYEQDRQAHGRVLCAALNARAYAALGPDLAHAREQLTEEFLVAAEAAAAVDYQAVAHWLAFLSAAGRSDLVAAHDHVDLAVARAGTGQLAPLLTVLAVFTAQLSVLAGRVDDGERRYVAAARQLAEQGTANGAQMGLVGRFTAALARGDLAPLADDLLAVHTYVSTTIADGAVLALMSAGREEDARRIWASGEPVERSYYWLAMTTLRAHAAAALGDPDVANRCAVALQPYSGRMAGLDNGSLLAGPVDDALAAVADLVGNDAEARRYRAAATALKSQLASEAAQLVDRVSR</sequence>
<dbReference type="SUPFAM" id="SSF46894">
    <property type="entry name" value="C-terminal effector domain of the bipartite response regulators"/>
    <property type="match status" value="1"/>
</dbReference>
<dbReference type="InterPro" id="IPR051677">
    <property type="entry name" value="AfsR-DnrI-RedD_regulator"/>
</dbReference>
<dbReference type="Gene3D" id="3.40.50.300">
    <property type="entry name" value="P-loop containing nucleotide triphosphate hydrolases"/>
    <property type="match status" value="1"/>
</dbReference>
<dbReference type="InterPro" id="IPR011990">
    <property type="entry name" value="TPR-like_helical_dom_sf"/>
</dbReference>
<dbReference type="Gene3D" id="1.25.40.10">
    <property type="entry name" value="Tetratricopeptide repeat domain"/>
    <property type="match status" value="1"/>
</dbReference>
<name>A0A7I7SYR2_9MYCO</name>
<dbReference type="InterPro" id="IPR027417">
    <property type="entry name" value="P-loop_NTPase"/>
</dbReference>
<dbReference type="GO" id="GO:0000160">
    <property type="term" value="P:phosphorelay signal transduction system"/>
    <property type="evidence" value="ECO:0007669"/>
    <property type="project" value="InterPro"/>
</dbReference>
<dbReference type="InterPro" id="IPR001867">
    <property type="entry name" value="OmpR/PhoB-type_DNA-bd"/>
</dbReference>
<keyword evidence="4" id="KW-0804">Transcription</keyword>
<dbReference type="SUPFAM" id="SSF48452">
    <property type="entry name" value="TPR-like"/>
    <property type="match status" value="1"/>
</dbReference>
<dbReference type="CDD" id="cd15831">
    <property type="entry name" value="BTAD"/>
    <property type="match status" value="1"/>
</dbReference>
<keyword evidence="8" id="KW-1185">Reference proteome</keyword>
<feature type="domain" description="OmpR/PhoB-type" evidence="6">
    <location>
        <begin position="1"/>
        <end position="105"/>
    </location>
</feature>
<dbReference type="InterPro" id="IPR041664">
    <property type="entry name" value="AAA_16"/>
</dbReference>
<keyword evidence="2" id="KW-0805">Transcription regulation</keyword>
<proteinExistence type="inferred from homology"/>
<dbReference type="EMBL" id="AP022596">
    <property type="protein sequence ID" value="BBY62157.1"/>
    <property type="molecule type" value="Genomic_DNA"/>
</dbReference>
<feature type="DNA-binding region" description="OmpR/PhoB-type" evidence="5">
    <location>
        <begin position="1"/>
        <end position="105"/>
    </location>
</feature>
<dbReference type="PROSITE" id="PS51755">
    <property type="entry name" value="OMPR_PHOB"/>
    <property type="match status" value="1"/>
</dbReference>
<keyword evidence="3 5" id="KW-0238">DNA-binding</keyword>
<gene>
    <name evidence="7" type="ORF">MHEL_04000</name>
</gene>
<organism evidence="7 8">
    <name type="scientific">Mycolicibacterium helvum</name>
    <dbReference type="NCBI Taxonomy" id="1534349"/>
    <lineage>
        <taxon>Bacteria</taxon>
        <taxon>Bacillati</taxon>
        <taxon>Actinomycetota</taxon>
        <taxon>Actinomycetes</taxon>
        <taxon>Mycobacteriales</taxon>
        <taxon>Mycobacteriaceae</taxon>
        <taxon>Mycolicibacterium</taxon>
    </lineage>
</organism>
<evidence type="ECO:0000259" key="6">
    <source>
        <dbReference type="PROSITE" id="PS51755"/>
    </source>
</evidence>
<dbReference type="InterPro" id="IPR016032">
    <property type="entry name" value="Sig_transdc_resp-reg_C-effctor"/>
</dbReference>
<dbReference type="InterPro" id="IPR036388">
    <property type="entry name" value="WH-like_DNA-bd_sf"/>
</dbReference>
<dbReference type="SMART" id="SM00862">
    <property type="entry name" value="Trans_reg_C"/>
    <property type="match status" value="1"/>
</dbReference>
<evidence type="ECO:0000256" key="5">
    <source>
        <dbReference type="PROSITE-ProRule" id="PRU01091"/>
    </source>
</evidence>
<dbReference type="AlphaFoldDB" id="A0A7I7SYR2"/>
<evidence type="ECO:0000256" key="4">
    <source>
        <dbReference type="ARBA" id="ARBA00023163"/>
    </source>
</evidence>
<dbReference type="Proteomes" id="UP000467148">
    <property type="component" value="Chromosome"/>
</dbReference>
<dbReference type="GO" id="GO:0006355">
    <property type="term" value="P:regulation of DNA-templated transcription"/>
    <property type="evidence" value="ECO:0007669"/>
    <property type="project" value="InterPro"/>
</dbReference>
<dbReference type="InterPro" id="IPR005158">
    <property type="entry name" value="BTAD"/>
</dbReference>
<evidence type="ECO:0000256" key="1">
    <source>
        <dbReference type="ARBA" id="ARBA00005820"/>
    </source>
</evidence>
<protein>
    <recommendedName>
        <fullName evidence="6">OmpR/PhoB-type domain-containing protein</fullName>
    </recommendedName>
</protein>
<dbReference type="GO" id="GO:0003677">
    <property type="term" value="F:DNA binding"/>
    <property type="evidence" value="ECO:0007669"/>
    <property type="project" value="UniProtKB-UniRule"/>
</dbReference>